<dbReference type="RefSeq" id="WP_161629152.1">
    <property type="nucleotide sequence ID" value="NZ_CP068052.1"/>
</dbReference>
<gene>
    <name evidence="2" type="ORF">I6J18_00205</name>
</gene>
<dbReference type="Proteomes" id="UP000595254">
    <property type="component" value="Plasmid unnamed"/>
</dbReference>
<dbReference type="Gene3D" id="1.10.10.60">
    <property type="entry name" value="Homeodomain-like"/>
    <property type="match status" value="1"/>
</dbReference>
<reference evidence="2 3" key="1">
    <citation type="submission" date="2021-01" db="EMBL/GenBank/DDBJ databases">
        <title>FDA dAtabase for Regulatory Grade micrObial Sequences (FDA-ARGOS): Supporting development and validation of Infectious Disease Dx tests.</title>
        <authorList>
            <person name="Nelson B."/>
            <person name="Plummer A."/>
            <person name="Tallon L."/>
            <person name="Sadzewicz L."/>
            <person name="Zhao X."/>
            <person name="Boylan J."/>
            <person name="Ott S."/>
            <person name="Bowen H."/>
            <person name="Vavikolanu K."/>
            <person name="Mehta A."/>
            <person name="Aluvathingal J."/>
            <person name="Nadendla S."/>
            <person name="Myers T."/>
            <person name="Yan Y."/>
            <person name="Sichtig H."/>
        </authorList>
    </citation>
    <scope>NUCLEOTIDE SEQUENCE [LARGE SCALE GENOMIC DNA]</scope>
    <source>
        <strain evidence="2 3">FDAARGOS_1161</strain>
        <plasmid evidence="2 3">unnamed</plasmid>
    </source>
</reference>
<sequence>MIRELHQKGWTKTAIAEETGFDRKTVSKYINNDQIPRSFKRKDIESKLESFKPYVLQRIQEGTTNCICLKKFRPWASR</sequence>
<dbReference type="PROSITE" id="PS50531">
    <property type="entry name" value="HTH_IS21"/>
    <property type="match status" value="1"/>
</dbReference>
<evidence type="ECO:0000313" key="3">
    <source>
        <dbReference type="Proteomes" id="UP000595254"/>
    </source>
</evidence>
<proteinExistence type="predicted"/>
<feature type="domain" description="HTH IS21-type" evidence="1">
    <location>
        <begin position="1"/>
        <end position="59"/>
    </location>
</feature>
<evidence type="ECO:0000259" key="1">
    <source>
        <dbReference type="PROSITE" id="PS50531"/>
    </source>
</evidence>
<dbReference type="AlphaFoldDB" id="A0A974NIM8"/>
<dbReference type="EMBL" id="CP068052">
    <property type="protein sequence ID" value="QQS98412.1"/>
    <property type="molecule type" value="Genomic_DNA"/>
</dbReference>
<dbReference type="Pfam" id="PF01381">
    <property type="entry name" value="HTH_3"/>
    <property type="match status" value="1"/>
</dbReference>
<dbReference type="InterPro" id="IPR001387">
    <property type="entry name" value="Cro/C1-type_HTH"/>
</dbReference>
<organism evidence="2 3">
    <name type="scientific">Peribacillus psychrosaccharolyticus</name>
    <name type="common">Bacillus psychrosaccharolyticus</name>
    <dbReference type="NCBI Taxonomy" id="1407"/>
    <lineage>
        <taxon>Bacteria</taxon>
        <taxon>Bacillati</taxon>
        <taxon>Bacillota</taxon>
        <taxon>Bacilli</taxon>
        <taxon>Bacillales</taxon>
        <taxon>Bacillaceae</taxon>
        <taxon>Peribacillus</taxon>
    </lineage>
</organism>
<protein>
    <submittedName>
        <fullName evidence="2">Helix-turn-helix transcriptional regulator</fullName>
    </submittedName>
</protein>
<geneLocation type="plasmid" evidence="2 3">
    <name>unnamed</name>
</geneLocation>
<dbReference type="InterPro" id="IPR017894">
    <property type="entry name" value="HTH_IS21_transposase_type"/>
</dbReference>
<dbReference type="KEGG" id="ppsr:I6J18_00205"/>
<name>A0A974NIM8_PERPY</name>
<accession>A0A974NIM8</accession>
<keyword evidence="2" id="KW-0614">Plasmid</keyword>
<keyword evidence="3" id="KW-1185">Reference proteome</keyword>
<dbReference type="CDD" id="cd00093">
    <property type="entry name" value="HTH_XRE"/>
    <property type="match status" value="1"/>
</dbReference>
<evidence type="ECO:0000313" key="2">
    <source>
        <dbReference type="EMBL" id="QQS98412.1"/>
    </source>
</evidence>